<dbReference type="EMBL" id="MGIQ01000001">
    <property type="protein sequence ID" value="OGM92132.1"/>
    <property type="molecule type" value="Genomic_DNA"/>
</dbReference>
<name>A0A1F8DUK9_9BACT</name>
<protein>
    <recommendedName>
        <fullName evidence="4">Cytochrome oxidase subunit II copper A binding domain-containing protein</fullName>
    </recommendedName>
</protein>
<dbReference type="STRING" id="1802556.A2999_01480"/>
<dbReference type="GO" id="GO:0005507">
    <property type="term" value="F:copper ion binding"/>
    <property type="evidence" value="ECO:0007669"/>
    <property type="project" value="InterPro"/>
</dbReference>
<feature type="domain" description="Cytochrome oxidase subunit II copper A binding" evidence="4">
    <location>
        <begin position="37"/>
        <end position="130"/>
    </location>
</feature>
<evidence type="ECO:0000313" key="5">
    <source>
        <dbReference type="EMBL" id="OGM92132.1"/>
    </source>
</evidence>
<dbReference type="InterPro" id="IPR008972">
    <property type="entry name" value="Cupredoxin"/>
</dbReference>
<dbReference type="PANTHER" id="PTHR42838:SF2">
    <property type="entry name" value="NITROUS-OXIDE REDUCTASE"/>
    <property type="match status" value="1"/>
</dbReference>
<dbReference type="SUPFAM" id="SSF49503">
    <property type="entry name" value="Cupredoxins"/>
    <property type="match status" value="1"/>
</dbReference>
<comment type="subcellular location">
    <subcellularLocation>
        <location evidence="1">Cell envelope</location>
    </subcellularLocation>
</comment>
<reference evidence="5 6" key="1">
    <citation type="journal article" date="2016" name="Nat. Commun.">
        <title>Thousands of microbial genomes shed light on interconnected biogeochemical processes in an aquifer system.</title>
        <authorList>
            <person name="Anantharaman K."/>
            <person name="Brown C.T."/>
            <person name="Hug L.A."/>
            <person name="Sharon I."/>
            <person name="Castelle C.J."/>
            <person name="Probst A.J."/>
            <person name="Thomas B.C."/>
            <person name="Singh A."/>
            <person name="Wilkins M.J."/>
            <person name="Karaoz U."/>
            <person name="Brodie E.L."/>
            <person name="Williams K.H."/>
            <person name="Hubbard S.S."/>
            <person name="Banfield J.F."/>
        </authorList>
    </citation>
    <scope>NUCLEOTIDE SEQUENCE [LARGE SCALE GENOMIC DNA]</scope>
</reference>
<dbReference type="InterPro" id="IPR051403">
    <property type="entry name" value="NosZ/Cyto_c_oxidase_sub2"/>
</dbReference>
<dbReference type="GO" id="GO:0016020">
    <property type="term" value="C:membrane"/>
    <property type="evidence" value="ECO:0007669"/>
    <property type="project" value="InterPro"/>
</dbReference>
<evidence type="ECO:0000313" key="6">
    <source>
        <dbReference type="Proteomes" id="UP000178798"/>
    </source>
</evidence>
<evidence type="ECO:0000256" key="3">
    <source>
        <dbReference type="ARBA" id="ARBA00023008"/>
    </source>
</evidence>
<keyword evidence="3" id="KW-0186">Copper</keyword>
<accession>A0A1F8DUK9</accession>
<sequence>MNKFIIIIIFAAVLISGGVVYQIYFRAPEVAPIKATGNVVEINMTAAKNKWDPTLITVKAGDTVRLKIYNDDPYDHGFAIEVFGVNKRLFPKQETIIEFVASKKGEFVFYCSVPCGEGHFEQTGHFIVVD</sequence>
<dbReference type="Gene3D" id="2.60.40.420">
    <property type="entry name" value="Cupredoxins - blue copper proteins"/>
    <property type="match status" value="1"/>
</dbReference>
<dbReference type="GO" id="GO:0004129">
    <property type="term" value="F:cytochrome-c oxidase activity"/>
    <property type="evidence" value="ECO:0007669"/>
    <property type="project" value="InterPro"/>
</dbReference>
<dbReference type="PANTHER" id="PTHR42838">
    <property type="entry name" value="CYTOCHROME C OXIDASE SUBUNIT II"/>
    <property type="match status" value="1"/>
</dbReference>
<dbReference type="InterPro" id="IPR002429">
    <property type="entry name" value="CcO_II-like_C"/>
</dbReference>
<evidence type="ECO:0000256" key="1">
    <source>
        <dbReference type="ARBA" id="ARBA00004196"/>
    </source>
</evidence>
<proteinExistence type="predicted"/>
<comment type="caution">
    <text evidence="5">The sequence shown here is derived from an EMBL/GenBank/DDBJ whole genome shotgun (WGS) entry which is preliminary data.</text>
</comment>
<evidence type="ECO:0000259" key="4">
    <source>
        <dbReference type="PROSITE" id="PS50857"/>
    </source>
</evidence>
<dbReference type="PROSITE" id="PS50857">
    <property type="entry name" value="COX2_CUA"/>
    <property type="match status" value="1"/>
</dbReference>
<dbReference type="GO" id="GO:0030313">
    <property type="term" value="C:cell envelope"/>
    <property type="evidence" value="ECO:0007669"/>
    <property type="project" value="UniProtKB-SubCell"/>
</dbReference>
<keyword evidence="2" id="KW-0479">Metal-binding</keyword>
<dbReference type="Pfam" id="PF13473">
    <property type="entry name" value="Cupredoxin_1"/>
    <property type="match status" value="1"/>
</dbReference>
<dbReference type="AlphaFoldDB" id="A0A1F8DUK9"/>
<evidence type="ECO:0000256" key="2">
    <source>
        <dbReference type="ARBA" id="ARBA00022723"/>
    </source>
</evidence>
<dbReference type="InterPro" id="IPR028096">
    <property type="entry name" value="EfeO_Cupredoxin"/>
</dbReference>
<organism evidence="5 6">
    <name type="scientific">Candidatus Wolfebacteria bacterium RIFCSPLOWO2_01_FULL_38_11</name>
    <dbReference type="NCBI Taxonomy" id="1802556"/>
    <lineage>
        <taxon>Bacteria</taxon>
        <taxon>Candidatus Wolfeibacteriota</taxon>
    </lineage>
</organism>
<dbReference type="Proteomes" id="UP000178798">
    <property type="component" value="Unassembled WGS sequence"/>
</dbReference>
<gene>
    <name evidence="5" type="ORF">A2999_01480</name>
</gene>